<dbReference type="AlphaFoldDB" id="A0A8H5C456"/>
<name>A0A8H5C456_9AGAR</name>
<evidence type="ECO:0008006" key="5">
    <source>
        <dbReference type="Google" id="ProtNLM"/>
    </source>
</evidence>
<feature type="transmembrane region" description="Helical" evidence="2">
    <location>
        <begin position="200"/>
        <end position="224"/>
    </location>
</feature>
<proteinExistence type="predicted"/>
<organism evidence="3 4">
    <name type="scientific">Ephemerocybe angulata</name>
    <dbReference type="NCBI Taxonomy" id="980116"/>
    <lineage>
        <taxon>Eukaryota</taxon>
        <taxon>Fungi</taxon>
        <taxon>Dikarya</taxon>
        <taxon>Basidiomycota</taxon>
        <taxon>Agaricomycotina</taxon>
        <taxon>Agaricomycetes</taxon>
        <taxon>Agaricomycetidae</taxon>
        <taxon>Agaricales</taxon>
        <taxon>Agaricineae</taxon>
        <taxon>Psathyrellaceae</taxon>
        <taxon>Ephemerocybe</taxon>
    </lineage>
</organism>
<feature type="transmembrane region" description="Helical" evidence="2">
    <location>
        <begin position="158"/>
        <end position="179"/>
    </location>
</feature>
<feature type="transmembrane region" description="Helical" evidence="2">
    <location>
        <begin position="54"/>
        <end position="74"/>
    </location>
</feature>
<evidence type="ECO:0000256" key="2">
    <source>
        <dbReference type="SAM" id="Phobius"/>
    </source>
</evidence>
<sequence>MVDWHSPTELQNQAAVFTKFMHALLGVYAWEWFISLDFDWAYISGKKQFKWPMIFYFANRYLLLFAMIGIAIALDSTSKLDCQTLYTFNQLAGDAAVGLASINLAIRTVAIWSQNRVIIGGLVLVTMGHWSLILQGVQLKAAWVDGVGCVITETNNKILAAIFIYSMCFDLLILLVNTWKLLKPNSTAMGTLGLSRLSKMIFEDGLIFFFIAFMANLIATVFMVLNLNQIMSVIFNVPAAVFNTIVACRAVRRLQNFAQNTSVVGSQITMSQGRGTAPRLQTKPAPKSAGGVHVQMETFTHAEDNFATDSKLGGGTREGSDTDVELDLEAAKRRAY</sequence>
<keyword evidence="4" id="KW-1185">Reference proteome</keyword>
<feature type="transmembrane region" description="Helical" evidence="2">
    <location>
        <begin position="20"/>
        <end position="42"/>
    </location>
</feature>
<reference evidence="3 4" key="1">
    <citation type="journal article" date="2020" name="ISME J.">
        <title>Uncovering the hidden diversity of litter-decomposition mechanisms in mushroom-forming fungi.</title>
        <authorList>
            <person name="Floudas D."/>
            <person name="Bentzer J."/>
            <person name="Ahren D."/>
            <person name="Johansson T."/>
            <person name="Persson P."/>
            <person name="Tunlid A."/>
        </authorList>
    </citation>
    <scope>NUCLEOTIDE SEQUENCE [LARGE SCALE GENOMIC DNA]</scope>
    <source>
        <strain evidence="3 4">CBS 175.51</strain>
    </source>
</reference>
<dbReference type="OrthoDB" id="3197626at2759"/>
<feature type="transmembrane region" description="Helical" evidence="2">
    <location>
        <begin position="86"/>
        <end position="106"/>
    </location>
</feature>
<keyword evidence="2" id="KW-0812">Transmembrane</keyword>
<evidence type="ECO:0000313" key="4">
    <source>
        <dbReference type="Proteomes" id="UP000541558"/>
    </source>
</evidence>
<feature type="transmembrane region" description="Helical" evidence="2">
    <location>
        <begin position="230"/>
        <end position="251"/>
    </location>
</feature>
<comment type="caution">
    <text evidence="3">The sequence shown here is derived from an EMBL/GenBank/DDBJ whole genome shotgun (WGS) entry which is preliminary data.</text>
</comment>
<feature type="region of interest" description="Disordered" evidence="1">
    <location>
        <begin position="306"/>
        <end position="326"/>
    </location>
</feature>
<evidence type="ECO:0000256" key="1">
    <source>
        <dbReference type="SAM" id="MobiDB-lite"/>
    </source>
</evidence>
<gene>
    <name evidence="3" type="ORF">D9611_011943</name>
</gene>
<accession>A0A8H5C456</accession>
<keyword evidence="2" id="KW-0472">Membrane</keyword>
<dbReference type="EMBL" id="JAACJK010000067">
    <property type="protein sequence ID" value="KAF5334686.1"/>
    <property type="molecule type" value="Genomic_DNA"/>
</dbReference>
<evidence type="ECO:0000313" key="3">
    <source>
        <dbReference type="EMBL" id="KAF5334686.1"/>
    </source>
</evidence>
<keyword evidence="2" id="KW-1133">Transmembrane helix</keyword>
<protein>
    <recommendedName>
        <fullName evidence="5">Transmembrane protein</fullName>
    </recommendedName>
</protein>
<feature type="transmembrane region" description="Helical" evidence="2">
    <location>
        <begin position="118"/>
        <end position="138"/>
    </location>
</feature>
<dbReference type="Proteomes" id="UP000541558">
    <property type="component" value="Unassembled WGS sequence"/>
</dbReference>